<evidence type="ECO:0000313" key="5">
    <source>
        <dbReference type="Proteomes" id="UP001500618"/>
    </source>
</evidence>
<comment type="similarity">
    <text evidence="2">Belongs to the RbfA family.</text>
</comment>
<evidence type="ECO:0000256" key="3">
    <source>
        <dbReference type="SAM" id="MobiDB-lite"/>
    </source>
</evidence>
<comment type="caution">
    <text evidence="4">The sequence shown here is derived from an EMBL/GenBank/DDBJ whole genome shotgun (WGS) entry which is preliminary data.</text>
</comment>
<comment type="subunit">
    <text evidence="2">Monomer. Binds 30S ribosomal subunits, but not 50S ribosomal subunits or 70S ribosomes.</text>
</comment>
<dbReference type="InterPro" id="IPR023799">
    <property type="entry name" value="RbfA_dom_sf"/>
</dbReference>
<gene>
    <name evidence="2 4" type="primary">rbfA</name>
    <name evidence="4" type="ORF">GCM10009765_33410</name>
</gene>
<dbReference type="Pfam" id="PF02033">
    <property type="entry name" value="RBFA"/>
    <property type="match status" value="1"/>
</dbReference>
<dbReference type="PANTHER" id="PTHR33515:SF1">
    <property type="entry name" value="RIBOSOME-BINDING FACTOR A, CHLOROPLASTIC-RELATED"/>
    <property type="match status" value="1"/>
</dbReference>
<dbReference type="EMBL" id="BAAANY010000010">
    <property type="protein sequence ID" value="GAA1681589.1"/>
    <property type="molecule type" value="Genomic_DNA"/>
</dbReference>
<dbReference type="PANTHER" id="PTHR33515">
    <property type="entry name" value="RIBOSOME-BINDING FACTOR A, CHLOROPLASTIC-RELATED"/>
    <property type="match status" value="1"/>
</dbReference>
<name>A0ABN2H402_9ACTN</name>
<dbReference type="HAMAP" id="MF_00003">
    <property type="entry name" value="RbfA"/>
    <property type="match status" value="1"/>
</dbReference>
<feature type="region of interest" description="Disordered" evidence="3">
    <location>
        <begin position="122"/>
        <end position="143"/>
    </location>
</feature>
<keyword evidence="2" id="KW-0963">Cytoplasm</keyword>
<proteinExistence type="inferred from homology"/>
<dbReference type="NCBIfam" id="TIGR00082">
    <property type="entry name" value="rbfA"/>
    <property type="match status" value="1"/>
</dbReference>
<sequence length="143" mass="15591">MVDTARARKLSVRIKEIVADMLRRDVKDPRLGMVTVTDVKITGDLREATVYYTVLGDATQLQESGMALESATGVLRSAVGRQTGVRYTPTLTFVADVIPEGARQMEELLEKARESDAAVRANAAGATYAGDADPYKHDDEDDE</sequence>
<dbReference type="InterPro" id="IPR000238">
    <property type="entry name" value="RbfA"/>
</dbReference>
<evidence type="ECO:0000313" key="4">
    <source>
        <dbReference type="EMBL" id="GAA1681589.1"/>
    </source>
</evidence>
<organism evidence="4 5">
    <name type="scientific">Fodinicola feengrottensis</name>
    <dbReference type="NCBI Taxonomy" id="435914"/>
    <lineage>
        <taxon>Bacteria</taxon>
        <taxon>Bacillati</taxon>
        <taxon>Actinomycetota</taxon>
        <taxon>Actinomycetes</taxon>
        <taxon>Mycobacteriales</taxon>
        <taxon>Fodinicola</taxon>
    </lineage>
</organism>
<comment type="subcellular location">
    <subcellularLocation>
        <location evidence="2">Cytoplasm</location>
    </subcellularLocation>
</comment>
<dbReference type="RefSeq" id="WP_344311202.1">
    <property type="nucleotide sequence ID" value="NZ_BAAANY010000010.1"/>
</dbReference>
<reference evidence="4 5" key="1">
    <citation type="journal article" date="2019" name="Int. J. Syst. Evol. Microbiol.">
        <title>The Global Catalogue of Microorganisms (GCM) 10K type strain sequencing project: providing services to taxonomists for standard genome sequencing and annotation.</title>
        <authorList>
            <consortium name="The Broad Institute Genomics Platform"/>
            <consortium name="The Broad Institute Genome Sequencing Center for Infectious Disease"/>
            <person name="Wu L."/>
            <person name="Ma J."/>
        </authorList>
    </citation>
    <scope>NUCLEOTIDE SEQUENCE [LARGE SCALE GENOMIC DNA]</scope>
    <source>
        <strain evidence="4 5">JCM 14718</strain>
    </source>
</reference>
<dbReference type="PROSITE" id="PS01319">
    <property type="entry name" value="RBFA"/>
    <property type="match status" value="1"/>
</dbReference>
<keyword evidence="1 2" id="KW-0690">Ribosome biogenesis</keyword>
<feature type="compositionally biased region" description="Basic and acidic residues" evidence="3">
    <location>
        <begin position="133"/>
        <end position="143"/>
    </location>
</feature>
<dbReference type="SUPFAM" id="SSF89919">
    <property type="entry name" value="Ribosome-binding factor A, RbfA"/>
    <property type="match status" value="1"/>
</dbReference>
<dbReference type="Gene3D" id="3.30.300.20">
    <property type="match status" value="1"/>
</dbReference>
<keyword evidence="5" id="KW-1185">Reference proteome</keyword>
<evidence type="ECO:0000256" key="1">
    <source>
        <dbReference type="ARBA" id="ARBA00022517"/>
    </source>
</evidence>
<dbReference type="InterPro" id="IPR015946">
    <property type="entry name" value="KH_dom-like_a/b"/>
</dbReference>
<accession>A0ABN2H402</accession>
<dbReference type="InterPro" id="IPR020053">
    <property type="entry name" value="Ribosome-bd_factorA_CS"/>
</dbReference>
<evidence type="ECO:0000256" key="2">
    <source>
        <dbReference type="HAMAP-Rule" id="MF_00003"/>
    </source>
</evidence>
<protein>
    <recommendedName>
        <fullName evidence="2">Ribosome-binding factor A</fullName>
    </recommendedName>
</protein>
<dbReference type="Proteomes" id="UP001500618">
    <property type="component" value="Unassembled WGS sequence"/>
</dbReference>
<feature type="compositionally biased region" description="Low complexity" evidence="3">
    <location>
        <begin position="122"/>
        <end position="132"/>
    </location>
</feature>
<comment type="function">
    <text evidence="2">One of several proteins that assist in the late maturation steps of the functional core of the 30S ribosomal subunit. Associates with free 30S ribosomal subunits (but not with 30S subunits that are part of 70S ribosomes or polysomes). Required for efficient processing of 16S rRNA. May interact with the 5'-terminal helix region of 16S rRNA.</text>
</comment>